<evidence type="ECO:0000313" key="6">
    <source>
        <dbReference type="Proteomes" id="UP000632322"/>
    </source>
</evidence>
<accession>A0A5C4WTE2</accession>
<dbReference type="Proteomes" id="UP000632322">
    <property type="component" value="Unassembled WGS sequence"/>
</dbReference>
<dbReference type="PROSITE" id="PS50937">
    <property type="entry name" value="HTH_MERR_2"/>
    <property type="match status" value="1"/>
</dbReference>
<keyword evidence="1" id="KW-0238">DNA-binding</keyword>
<dbReference type="RefSeq" id="WP_139470438.1">
    <property type="nucleotide sequence ID" value="NZ_BMJG01000028.1"/>
</dbReference>
<proteinExistence type="predicted"/>
<dbReference type="EMBL" id="VDMQ01000020">
    <property type="protein sequence ID" value="TNM51580.1"/>
    <property type="molecule type" value="Genomic_DNA"/>
</dbReference>
<dbReference type="PANTHER" id="PTHR30204:SF93">
    <property type="entry name" value="HTH MERR-TYPE DOMAIN-CONTAINING PROTEIN"/>
    <property type="match status" value="1"/>
</dbReference>
<keyword evidence="6" id="KW-1185">Reference proteome</keyword>
<reference evidence="6" key="2">
    <citation type="journal article" date="2019" name="Int. J. Syst. Evol. Microbiol.">
        <title>The Global Catalogue of Microorganisms (GCM) 10K type strain sequencing project: providing services to taxonomists for standard genome sequencing and annotation.</title>
        <authorList>
            <consortium name="The Broad Institute Genomics Platform"/>
            <consortium name="The Broad Institute Genome Sequencing Center for Infectious Disease"/>
            <person name="Wu L."/>
            <person name="Ma J."/>
        </authorList>
    </citation>
    <scope>NUCLEOTIDE SEQUENCE [LARGE SCALE GENOMIC DNA]</scope>
    <source>
        <strain evidence="6">CGMCC 1.15472</strain>
    </source>
</reference>
<sequence length="245" mass="26858">MSWSTQELADLAGTTLRTVRHYHDIGLLPVPPRGANGYKSYGVAHLTLLLRIRRLVDLGAPLSEIREMDLAGGGLGDADAYVDKLRELADETSSAIRRLQTINAQIAQELSALTNKDSDSSEPLSSADEDFLTVASRLVSEESMAAWNQVRTKTADHAALQEFGQLTEEMDLADVRHLPERLAAAVRHLQADIPELSAPRFASKRGRSFGRQAFHVALAELYNSTQLEVLARTGSILREHPADHG</sequence>
<dbReference type="Proteomes" id="UP000314223">
    <property type="component" value="Unassembled WGS sequence"/>
</dbReference>
<dbReference type="CDD" id="cd00592">
    <property type="entry name" value="HTH_MerR-like"/>
    <property type="match status" value="1"/>
</dbReference>
<dbReference type="PANTHER" id="PTHR30204">
    <property type="entry name" value="REDOX-CYCLING DRUG-SENSING TRANSCRIPTIONAL ACTIVATOR SOXR"/>
    <property type="match status" value="1"/>
</dbReference>
<dbReference type="InterPro" id="IPR009061">
    <property type="entry name" value="DNA-bd_dom_put_sf"/>
</dbReference>
<organism evidence="4 5">
    <name type="scientific">Brevibacterium sediminis</name>
    <dbReference type="NCBI Taxonomy" id="1857024"/>
    <lineage>
        <taxon>Bacteria</taxon>
        <taxon>Bacillati</taxon>
        <taxon>Actinomycetota</taxon>
        <taxon>Actinomycetes</taxon>
        <taxon>Micrococcales</taxon>
        <taxon>Brevibacteriaceae</taxon>
        <taxon>Brevibacterium</taxon>
    </lineage>
</organism>
<evidence type="ECO:0000256" key="1">
    <source>
        <dbReference type="ARBA" id="ARBA00023125"/>
    </source>
</evidence>
<dbReference type="Pfam" id="PF13411">
    <property type="entry name" value="MerR_1"/>
    <property type="match status" value="1"/>
</dbReference>
<dbReference type="SUPFAM" id="SSF46955">
    <property type="entry name" value="Putative DNA-binding domain"/>
    <property type="match status" value="1"/>
</dbReference>
<evidence type="ECO:0000313" key="3">
    <source>
        <dbReference type="EMBL" id="GGC50830.1"/>
    </source>
</evidence>
<dbReference type="InterPro" id="IPR047057">
    <property type="entry name" value="MerR_fam"/>
</dbReference>
<evidence type="ECO:0000313" key="5">
    <source>
        <dbReference type="Proteomes" id="UP000314223"/>
    </source>
</evidence>
<evidence type="ECO:0000259" key="2">
    <source>
        <dbReference type="PROSITE" id="PS50937"/>
    </source>
</evidence>
<comment type="caution">
    <text evidence="4">The sequence shown here is derived from an EMBL/GenBank/DDBJ whole genome shotgun (WGS) entry which is preliminary data.</text>
</comment>
<protein>
    <submittedName>
        <fullName evidence="4">MerR family transcriptional regulator</fullName>
    </submittedName>
    <submittedName>
        <fullName evidence="3">Transcriptional regulator, MerR family protein</fullName>
    </submittedName>
</protein>
<dbReference type="GO" id="GO:0003677">
    <property type="term" value="F:DNA binding"/>
    <property type="evidence" value="ECO:0007669"/>
    <property type="project" value="UniProtKB-KW"/>
</dbReference>
<dbReference type="AlphaFoldDB" id="A0A5C4WTE2"/>
<reference evidence="3" key="1">
    <citation type="journal article" date="2014" name="Int. J. Syst. Evol. Microbiol.">
        <title>Complete genome of a new Firmicutes species belonging to the dominant human colonic microbiota ('Ruminococcus bicirculans') reveals two chromosomes and a selective capacity to utilize plant glucans.</title>
        <authorList>
            <consortium name="NISC Comparative Sequencing Program"/>
            <person name="Wegmann U."/>
            <person name="Louis P."/>
            <person name="Goesmann A."/>
            <person name="Henrissat B."/>
            <person name="Duncan S.H."/>
            <person name="Flint H.J."/>
        </authorList>
    </citation>
    <scope>NUCLEOTIDE SEQUENCE</scope>
    <source>
        <strain evidence="3">CGMCC 1.15472</strain>
    </source>
</reference>
<dbReference type="InterPro" id="IPR000551">
    <property type="entry name" value="MerR-type_HTH_dom"/>
</dbReference>
<reference evidence="3" key="4">
    <citation type="submission" date="2024-05" db="EMBL/GenBank/DDBJ databases">
        <authorList>
            <person name="Sun Q."/>
            <person name="Zhou Y."/>
        </authorList>
    </citation>
    <scope>NUCLEOTIDE SEQUENCE</scope>
    <source>
        <strain evidence="3">CGMCC 1.15472</strain>
    </source>
</reference>
<feature type="domain" description="HTH merR-type" evidence="2">
    <location>
        <begin position="1"/>
        <end position="71"/>
    </location>
</feature>
<dbReference type="SMART" id="SM00422">
    <property type="entry name" value="HTH_MERR"/>
    <property type="match status" value="1"/>
</dbReference>
<evidence type="ECO:0000313" key="4">
    <source>
        <dbReference type="EMBL" id="TNM51580.1"/>
    </source>
</evidence>
<reference evidence="4 5" key="3">
    <citation type="submission" date="2019-06" db="EMBL/GenBank/DDBJ databases">
        <authorList>
            <person name="Mardanova A.M."/>
            <person name="Pudova D.S."/>
            <person name="Shagimardanova E.I."/>
            <person name="Gogoleva N.E."/>
            <person name="Lutfullin M.T."/>
            <person name="Hadieva G.F."/>
            <person name="Sharipova M.R."/>
        </authorList>
    </citation>
    <scope>NUCLEOTIDE SEQUENCE [LARGE SCALE GENOMIC DNA]</scope>
    <source>
        <strain evidence="4 5">MG-1</strain>
    </source>
</reference>
<dbReference type="GO" id="GO:0003700">
    <property type="term" value="F:DNA-binding transcription factor activity"/>
    <property type="evidence" value="ECO:0007669"/>
    <property type="project" value="InterPro"/>
</dbReference>
<gene>
    <name evidence="4" type="ORF">FHQ09_18330</name>
    <name evidence="3" type="ORF">GCM10010974_36130</name>
</gene>
<dbReference type="EMBL" id="BMJG01000028">
    <property type="protein sequence ID" value="GGC50830.1"/>
    <property type="molecule type" value="Genomic_DNA"/>
</dbReference>
<name>A0A5C4WTE2_9MICO</name>
<dbReference type="Gene3D" id="1.10.1660.10">
    <property type="match status" value="1"/>
</dbReference>